<sequence>MCVLQQFIGTSPWHWKAAFHGLFAFILLISFVWSFEAIIGISPASIRRLKIGTIVMSAASFLTIVWGTWLYIGYRLPDNARAWLIKNAPYVHKFGMEFKEFIALFSLPLAVTAAYIVWTMGEELIENKYARYALLVCVTLGFIYIAAAFGLGAAITKVKAVS</sequence>
<evidence type="ECO:0000256" key="1">
    <source>
        <dbReference type="SAM" id="Phobius"/>
    </source>
</evidence>
<evidence type="ECO:0000313" key="2">
    <source>
        <dbReference type="EMBL" id="SMB98169.1"/>
    </source>
</evidence>
<keyword evidence="1" id="KW-1133">Transmembrane helix</keyword>
<name>A0A1W1VXQ5_9FIRM</name>
<feature type="transmembrane region" description="Helical" evidence="1">
    <location>
        <begin position="101"/>
        <end position="120"/>
    </location>
</feature>
<evidence type="ECO:0000313" key="3">
    <source>
        <dbReference type="Proteomes" id="UP000192569"/>
    </source>
</evidence>
<keyword evidence="1" id="KW-0472">Membrane</keyword>
<dbReference type="STRING" id="698762.SAMN00808754_2169"/>
<feature type="transmembrane region" description="Helical" evidence="1">
    <location>
        <begin position="17"/>
        <end position="39"/>
    </location>
</feature>
<protein>
    <submittedName>
        <fullName evidence="2">Uncharacterized protein</fullName>
    </submittedName>
</protein>
<gene>
    <name evidence="2" type="ORF">SAMN00808754_2169</name>
</gene>
<reference evidence="2 3" key="1">
    <citation type="submission" date="2017-04" db="EMBL/GenBank/DDBJ databases">
        <authorList>
            <person name="Afonso C.L."/>
            <person name="Miller P.J."/>
            <person name="Scott M.A."/>
            <person name="Spackman E."/>
            <person name="Goraichik I."/>
            <person name="Dimitrov K.M."/>
            <person name="Suarez D.L."/>
            <person name="Swayne D.E."/>
        </authorList>
    </citation>
    <scope>NUCLEOTIDE SEQUENCE [LARGE SCALE GENOMIC DNA]</scope>
    <source>
        <strain evidence="2 3">ToBE</strain>
    </source>
</reference>
<feature type="transmembrane region" description="Helical" evidence="1">
    <location>
        <begin position="132"/>
        <end position="155"/>
    </location>
</feature>
<keyword evidence="3" id="KW-1185">Reference proteome</keyword>
<accession>A0A1W1VXQ5</accession>
<keyword evidence="1" id="KW-0812">Transmembrane</keyword>
<dbReference type="Proteomes" id="UP000192569">
    <property type="component" value="Chromosome I"/>
</dbReference>
<organism evidence="2 3">
    <name type="scientific">Thermanaeromonas toyohensis ToBE</name>
    <dbReference type="NCBI Taxonomy" id="698762"/>
    <lineage>
        <taxon>Bacteria</taxon>
        <taxon>Bacillati</taxon>
        <taxon>Bacillota</taxon>
        <taxon>Clostridia</taxon>
        <taxon>Neomoorellales</taxon>
        <taxon>Neomoorellaceae</taxon>
        <taxon>Thermanaeromonas</taxon>
    </lineage>
</organism>
<dbReference type="AlphaFoldDB" id="A0A1W1VXQ5"/>
<dbReference type="EMBL" id="LT838272">
    <property type="protein sequence ID" value="SMB98169.1"/>
    <property type="molecule type" value="Genomic_DNA"/>
</dbReference>
<proteinExistence type="predicted"/>
<feature type="transmembrane region" description="Helical" evidence="1">
    <location>
        <begin position="51"/>
        <end position="72"/>
    </location>
</feature>